<comment type="caution">
    <text evidence="1">The sequence shown here is derived from an EMBL/GenBank/DDBJ whole genome shotgun (WGS) entry which is preliminary data.</text>
</comment>
<proteinExistence type="predicted"/>
<evidence type="ECO:0000313" key="2">
    <source>
        <dbReference type="Proteomes" id="UP000469949"/>
    </source>
</evidence>
<dbReference type="RefSeq" id="WP_152278151.1">
    <property type="nucleotide sequence ID" value="NZ_WEKV01000016.1"/>
</dbReference>
<dbReference type="Proteomes" id="UP000469949">
    <property type="component" value="Unassembled WGS sequence"/>
</dbReference>
<name>A0A833N2C3_9HYPH</name>
<accession>A0A833N2C3</accession>
<gene>
    <name evidence="1" type="ORF">F8B43_4041</name>
</gene>
<sequence>MAGRTIARLDPIARDIAVMVDEALSPQAQEEMLVGAAQAALAEAQETNRAALGYVPDHDTFIDGAKRTALTGITARSIVLFEFHLLVDVITWIDEQLILHSPVKTERYARSHQWFADDVAFDDPYNPPPAESYIVLNAQPYARKIERGQSSQAPAGVYEAVATLAARRFGNIAHTRFTYRSFPGGAIGKWAESASAQALAERTRPGRRSLKQDWLTRQPAIYVDPGA</sequence>
<organism evidence="1 2">
    <name type="scientific">Methylorubrum populi</name>
    <dbReference type="NCBI Taxonomy" id="223967"/>
    <lineage>
        <taxon>Bacteria</taxon>
        <taxon>Pseudomonadati</taxon>
        <taxon>Pseudomonadota</taxon>
        <taxon>Alphaproteobacteria</taxon>
        <taxon>Hyphomicrobiales</taxon>
        <taxon>Methylobacteriaceae</taxon>
        <taxon>Methylorubrum</taxon>
    </lineage>
</organism>
<dbReference type="EMBL" id="WEKV01000016">
    <property type="protein sequence ID" value="KAB7783479.1"/>
    <property type="molecule type" value="Genomic_DNA"/>
</dbReference>
<protein>
    <submittedName>
        <fullName evidence="1">Uncharacterized protein</fullName>
    </submittedName>
</protein>
<dbReference type="AlphaFoldDB" id="A0A833N2C3"/>
<evidence type="ECO:0000313" key="1">
    <source>
        <dbReference type="EMBL" id="KAB7783479.1"/>
    </source>
</evidence>
<reference evidence="1 2" key="1">
    <citation type="submission" date="2019-10" db="EMBL/GenBank/DDBJ databases">
        <title>Draft Genome Sequence of the Caffeine Degrading Methylotroph Methylorubrum populi PINKEL.</title>
        <authorList>
            <person name="Dawson S.C."/>
            <person name="Zhang X."/>
            <person name="Wright M.E."/>
            <person name="Sharma G."/>
            <person name="Langner J.T."/>
            <person name="Ditty J.L."/>
            <person name="Subuyuj G.A."/>
        </authorList>
    </citation>
    <scope>NUCLEOTIDE SEQUENCE [LARGE SCALE GENOMIC DNA]</scope>
    <source>
        <strain evidence="1 2">Pinkel</strain>
    </source>
</reference>